<dbReference type="PANTHER" id="PTHR13018">
    <property type="entry name" value="PROBABLE MEMBRANE PROTEIN DUF221-RELATED"/>
    <property type="match status" value="1"/>
</dbReference>
<feature type="transmembrane region" description="Helical" evidence="1">
    <location>
        <begin position="118"/>
        <end position="142"/>
    </location>
</feature>
<reference evidence="3" key="3">
    <citation type="submission" date="2020-12" db="UniProtKB">
        <authorList>
            <consortium name="EnsemblPlants"/>
        </authorList>
    </citation>
    <scope>IDENTIFICATION</scope>
</reference>
<reference evidence="3 4" key="1">
    <citation type="journal article" date="2008" name="Science">
        <title>The Physcomitrella genome reveals evolutionary insights into the conquest of land by plants.</title>
        <authorList>
            <person name="Rensing S."/>
            <person name="Lang D."/>
            <person name="Zimmer A."/>
            <person name="Terry A."/>
            <person name="Salamov A."/>
            <person name="Shapiro H."/>
            <person name="Nishiyama T."/>
            <person name="Perroud P.-F."/>
            <person name="Lindquist E."/>
            <person name="Kamisugi Y."/>
            <person name="Tanahashi T."/>
            <person name="Sakakibara K."/>
            <person name="Fujita T."/>
            <person name="Oishi K."/>
            <person name="Shin-I T."/>
            <person name="Kuroki Y."/>
            <person name="Toyoda A."/>
            <person name="Suzuki Y."/>
            <person name="Hashimoto A."/>
            <person name="Yamaguchi K."/>
            <person name="Sugano A."/>
            <person name="Kohara Y."/>
            <person name="Fujiyama A."/>
            <person name="Anterola A."/>
            <person name="Aoki S."/>
            <person name="Ashton N."/>
            <person name="Barbazuk W.B."/>
            <person name="Barker E."/>
            <person name="Bennetzen J."/>
            <person name="Bezanilla M."/>
            <person name="Blankenship R."/>
            <person name="Cho S.H."/>
            <person name="Dutcher S."/>
            <person name="Estelle M."/>
            <person name="Fawcett J.A."/>
            <person name="Gundlach H."/>
            <person name="Hanada K."/>
            <person name="Heyl A."/>
            <person name="Hicks K.A."/>
            <person name="Hugh J."/>
            <person name="Lohr M."/>
            <person name="Mayer K."/>
            <person name="Melkozernov A."/>
            <person name="Murata T."/>
            <person name="Nelson D."/>
            <person name="Pils B."/>
            <person name="Prigge M."/>
            <person name="Reiss B."/>
            <person name="Renner T."/>
            <person name="Rombauts S."/>
            <person name="Rushton P."/>
            <person name="Sanderfoot A."/>
            <person name="Schween G."/>
            <person name="Shiu S.-H."/>
            <person name="Stueber K."/>
            <person name="Theodoulou F.L."/>
            <person name="Tu H."/>
            <person name="Van de Peer Y."/>
            <person name="Verrier P.J."/>
            <person name="Waters E."/>
            <person name="Wood A."/>
            <person name="Yang L."/>
            <person name="Cove D."/>
            <person name="Cuming A."/>
            <person name="Hasebe M."/>
            <person name="Lucas S."/>
            <person name="Mishler D.B."/>
            <person name="Reski R."/>
            <person name="Grigoriev I."/>
            <person name="Quatrano R.S."/>
            <person name="Boore J.L."/>
        </authorList>
    </citation>
    <scope>NUCLEOTIDE SEQUENCE [LARGE SCALE GENOMIC DNA]</scope>
    <source>
        <strain evidence="3 4">cv. Gransden 2004</strain>
    </source>
</reference>
<dbReference type="InterPro" id="IPR045122">
    <property type="entry name" value="Csc1-like"/>
</dbReference>
<keyword evidence="1" id="KW-0472">Membrane</keyword>
<dbReference type="InParanoid" id="A0A7I4BBI6"/>
<evidence type="ECO:0000313" key="4">
    <source>
        <dbReference type="Proteomes" id="UP000006727"/>
    </source>
</evidence>
<feature type="domain" description="CSC1/OSCA1-like 7TM region" evidence="2">
    <location>
        <begin position="117"/>
        <end position="179"/>
    </location>
</feature>
<name>A0A7I4BBI6_PHYPA</name>
<evidence type="ECO:0000313" key="3">
    <source>
        <dbReference type="EnsemblPlants" id="Pp3c17_14840V3.1"/>
    </source>
</evidence>
<dbReference type="InterPro" id="IPR003864">
    <property type="entry name" value="CSC1/OSCA1-like_7TM"/>
</dbReference>
<dbReference type="GO" id="GO:0016020">
    <property type="term" value="C:membrane"/>
    <property type="evidence" value="ECO:0007669"/>
    <property type="project" value="InterPro"/>
</dbReference>
<sequence>MQASITNCPNFFQHFLDVNEVTIYIGPLTLDYFVHDHHWYHLCVAKSDAVAFYTGQIVRLQKEGELTNVLCREEHVMKAGFVSFNTCWGASVCAQTQQSRDRMESQTLTCMQLNAYRLVVNIVVVSLILFFFIPVAFVQSLANLDTLIKYFPFLKPMNIVRSFFQGYLPRLLLRIVTAFGISIPIKATFFMTYILVDGWANTGAEILRLCPLLRYHVAHVIFVQSEKDQMKILPASPPDHTVMNVYEPRYERAASFWPFIHRNIIIILIIKHNPN</sequence>
<reference evidence="3 4" key="2">
    <citation type="journal article" date="2018" name="Plant J.">
        <title>The Physcomitrella patens chromosome-scale assembly reveals moss genome structure and evolution.</title>
        <authorList>
            <person name="Lang D."/>
            <person name="Ullrich K.K."/>
            <person name="Murat F."/>
            <person name="Fuchs J."/>
            <person name="Jenkins J."/>
            <person name="Haas F.B."/>
            <person name="Piednoel M."/>
            <person name="Gundlach H."/>
            <person name="Van Bel M."/>
            <person name="Meyberg R."/>
            <person name="Vives C."/>
            <person name="Morata J."/>
            <person name="Symeonidi A."/>
            <person name="Hiss M."/>
            <person name="Muchero W."/>
            <person name="Kamisugi Y."/>
            <person name="Saleh O."/>
            <person name="Blanc G."/>
            <person name="Decker E.L."/>
            <person name="van Gessel N."/>
            <person name="Grimwood J."/>
            <person name="Hayes R.D."/>
            <person name="Graham S.W."/>
            <person name="Gunter L.E."/>
            <person name="McDaniel S.F."/>
            <person name="Hoernstein S.N.W."/>
            <person name="Larsson A."/>
            <person name="Li F.W."/>
            <person name="Perroud P.F."/>
            <person name="Phillips J."/>
            <person name="Ranjan P."/>
            <person name="Rokshar D.S."/>
            <person name="Rothfels C.J."/>
            <person name="Schneider L."/>
            <person name="Shu S."/>
            <person name="Stevenson D.W."/>
            <person name="Thummler F."/>
            <person name="Tillich M."/>
            <person name="Villarreal Aguilar J.C."/>
            <person name="Widiez T."/>
            <person name="Wong G.K."/>
            <person name="Wymore A."/>
            <person name="Zhang Y."/>
            <person name="Zimmer A.D."/>
            <person name="Quatrano R.S."/>
            <person name="Mayer K.F.X."/>
            <person name="Goodstein D."/>
            <person name="Casacuberta J.M."/>
            <person name="Vandepoele K."/>
            <person name="Reski R."/>
            <person name="Cuming A.C."/>
            <person name="Tuskan G.A."/>
            <person name="Maumus F."/>
            <person name="Salse J."/>
            <person name="Schmutz J."/>
            <person name="Rensing S.A."/>
        </authorList>
    </citation>
    <scope>NUCLEOTIDE SEQUENCE [LARGE SCALE GENOMIC DNA]</scope>
    <source>
        <strain evidence="3 4">cv. Gransden 2004</strain>
    </source>
</reference>
<organism evidence="3 4">
    <name type="scientific">Physcomitrium patens</name>
    <name type="common">Spreading-leaved earth moss</name>
    <name type="synonym">Physcomitrella patens</name>
    <dbReference type="NCBI Taxonomy" id="3218"/>
    <lineage>
        <taxon>Eukaryota</taxon>
        <taxon>Viridiplantae</taxon>
        <taxon>Streptophyta</taxon>
        <taxon>Embryophyta</taxon>
        <taxon>Bryophyta</taxon>
        <taxon>Bryophytina</taxon>
        <taxon>Bryopsida</taxon>
        <taxon>Funariidae</taxon>
        <taxon>Funariales</taxon>
        <taxon>Funariaceae</taxon>
        <taxon>Physcomitrium</taxon>
    </lineage>
</organism>
<keyword evidence="1" id="KW-0812">Transmembrane</keyword>
<evidence type="ECO:0000259" key="2">
    <source>
        <dbReference type="Pfam" id="PF02714"/>
    </source>
</evidence>
<dbReference type="AlphaFoldDB" id="A0A7I4BBI6"/>
<keyword evidence="4" id="KW-1185">Reference proteome</keyword>
<keyword evidence="1" id="KW-1133">Transmembrane helix</keyword>
<dbReference type="PANTHER" id="PTHR13018:SF5">
    <property type="entry name" value="RE44586P"/>
    <property type="match status" value="1"/>
</dbReference>
<dbReference type="GO" id="GO:0005227">
    <property type="term" value="F:calcium-activated cation channel activity"/>
    <property type="evidence" value="ECO:0007669"/>
    <property type="project" value="InterPro"/>
</dbReference>
<feature type="transmembrane region" description="Helical" evidence="1">
    <location>
        <begin position="171"/>
        <end position="196"/>
    </location>
</feature>
<dbReference type="Gramene" id="Pp3c17_14840V3.1">
    <property type="protein sequence ID" value="Pp3c17_14840V3.1"/>
    <property type="gene ID" value="Pp3c17_14840"/>
</dbReference>
<protein>
    <recommendedName>
        <fullName evidence="2">CSC1/OSCA1-like 7TM region domain-containing protein</fullName>
    </recommendedName>
</protein>
<accession>A0A7I4BBI6</accession>
<proteinExistence type="predicted"/>
<evidence type="ECO:0000256" key="1">
    <source>
        <dbReference type="SAM" id="Phobius"/>
    </source>
</evidence>
<dbReference type="Pfam" id="PF02714">
    <property type="entry name" value="RSN1_7TM"/>
    <property type="match status" value="1"/>
</dbReference>
<dbReference type="EMBL" id="ABEU02000017">
    <property type="status" value="NOT_ANNOTATED_CDS"/>
    <property type="molecule type" value="Genomic_DNA"/>
</dbReference>
<dbReference type="EnsemblPlants" id="Pp3c17_14840V3.1">
    <property type="protein sequence ID" value="Pp3c17_14840V3.1"/>
    <property type="gene ID" value="Pp3c17_14840"/>
</dbReference>
<dbReference type="Proteomes" id="UP000006727">
    <property type="component" value="Chromosome 17"/>
</dbReference>